<proteinExistence type="predicted"/>
<protein>
    <submittedName>
        <fullName evidence="2">Uncharacterized protein</fullName>
    </submittedName>
</protein>
<accession>A0A4E9EQ48</accession>
<dbReference type="EMBL" id="CAAKMV010000200">
    <property type="protein sequence ID" value="VIO64519.1"/>
    <property type="molecule type" value="Genomic_DNA"/>
</dbReference>
<dbReference type="EMBL" id="CAJPIJ010000177">
    <property type="protein sequence ID" value="CAG2003794.1"/>
    <property type="molecule type" value="Genomic_DNA"/>
</dbReference>
<evidence type="ECO:0000313" key="1">
    <source>
        <dbReference type="EMBL" id="CAG2003794.1"/>
    </source>
</evidence>
<gene>
    <name evidence="2" type="ORF">FUG_LOCUS580156</name>
    <name evidence="1" type="ORF">MDCFG202_LOCUS495068</name>
</gene>
<reference evidence="2" key="1">
    <citation type="submission" date="2019-04" db="EMBL/GenBank/DDBJ databases">
        <authorList>
            <person name="Melise S."/>
            <person name="Noan J."/>
            <person name="Okalmin O."/>
        </authorList>
    </citation>
    <scope>NUCLEOTIDE SEQUENCE</scope>
    <source>
        <strain evidence="2">FN9</strain>
    </source>
</reference>
<name>A0A4E9EQ48_GIBZA</name>
<sequence length="170" mass="19469">MEPDRVKTEYFGIEADTLKHALIELKRYHTTVEDGHLQRQKAIRECEAAVNVVEMMRARRLSQTEMYLGLQLAKTLSRQLMLEHMVVAYHQQWKRGPGRAGGDFSRVIAKLETRHRSLVDRQQSESRGRVDAIVMTFIISPTLTYHVNLQLSSTEVACVSVKEVLTAEGF</sequence>
<dbReference type="AlphaFoldDB" id="A0A4E9EQ48"/>
<evidence type="ECO:0000313" key="2">
    <source>
        <dbReference type="EMBL" id="VIO64519.1"/>
    </source>
</evidence>
<organism evidence="2">
    <name type="scientific">Gibberella zeae</name>
    <name type="common">Wheat head blight fungus</name>
    <name type="synonym">Fusarium graminearum</name>
    <dbReference type="NCBI Taxonomy" id="5518"/>
    <lineage>
        <taxon>Eukaryota</taxon>
        <taxon>Fungi</taxon>
        <taxon>Dikarya</taxon>
        <taxon>Ascomycota</taxon>
        <taxon>Pezizomycotina</taxon>
        <taxon>Sordariomycetes</taxon>
        <taxon>Hypocreomycetidae</taxon>
        <taxon>Hypocreales</taxon>
        <taxon>Nectriaceae</taxon>
        <taxon>Fusarium</taxon>
    </lineage>
</organism>
<reference evidence="1" key="2">
    <citation type="submission" date="2021-03" db="EMBL/GenBank/DDBJ databases">
        <authorList>
            <person name="Alouane T."/>
            <person name="Langin T."/>
            <person name="Bonhomme L."/>
        </authorList>
    </citation>
    <scope>NUCLEOTIDE SEQUENCE</scope>
    <source>
        <strain evidence="1">MDC_Fg202</strain>
    </source>
</reference>
<dbReference type="Proteomes" id="UP000746612">
    <property type="component" value="Unassembled WGS sequence"/>
</dbReference>